<dbReference type="Proteomes" id="UP000193648">
    <property type="component" value="Unassembled WGS sequence"/>
</dbReference>
<reference evidence="2 3" key="1">
    <citation type="submission" date="2016-07" db="EMBL/GenBank/DDBJ databases">
        <title>Pervasive Adenine N6-methylation of Active Genes in Fungi.</title>
        <authorList>
            <consortium name="DOE Joint Genome Institute"/>
            <person name="Mondo S.J."/>
            <person name="Dannebaum R.O."/>
            <person name="Kuo R.C."/>
            <person name="Labutti K."/>
            <person name="Haridas S."/>
            <person name="Kuo A."/>
            <person name="Salamov A."/>
            <person name="Ahrendt S.R."/>
            <person name="Lipzen A."/>
            <person name="Sullivan W."/>
            <person name="Andreopoulos W.B."/>
            <person name="Clum A."/>
            <person name="Lindquist E."/>
            <person name="Daum C."/>
            <person name="Ramamoorthy G.K."/>
            <person name="Gryganskyi A."/>
            <person name="Culley D."/>
            <person name="Magnuson J.K."/>
            <person name="James T.Y."/>
            <person name="O'Malley M.A."/>
            <person name="Stajich J.E."/>
            <person name="Spatafora J.W."/>
            <person name="Visel A."/>
            <person name="Grigoriev I.V."/>
        </authorList>
    </citation>
    <scope>NUCLEOTIDE SEQUENCE [LARGE SCALE GENOMIC DNA]</scope>
    <source>
        <strain evidence="2 3">NRRL 3116</strain>
    </source>
</reference>
<dbReference type="EMBL" id="MCFF01000017">
    <property type="protein sequence ID" value="ORZ16806.1"/>
    <property type="molecule type" value="Genomic_DNA"/>
</dbReference>
<dbReference type="GeneID" id="33572755"/>
<dbReference type="AlphaFoldDB" id="A0A1Y2GR57"/>
<sequence>MSTQRNSTSVMSAITPSGPPSTTTAAGSVVVDNTPSTENLSSNDPQKDKDDSIHAFCREYAKRIATALTNHANGTFAADENNTKELVFSSGKEHIVWPSPEALIELYTRVQRDKKGKKKRKSLITMKQCYWTSIELSDLPYFHHLFPFQNLKLGRFYQTSHSSYQILQPASLISLSNNWDIHVNSNTSSSNNNINNNKLLGKMNNVAVDLIIRIKIL</sequence>
<evidence type="ECO:0000313" key="3">
    <source>
        <dbReference type="Proteomes" id="UP000193648"/>
    </source>
</evidence>
<name>A0A1Y2GR57_9FUNG</name>
<keyword evidence="3" id="KW-1185">Reference proteome</keyword>
<dbReference type="InParanoid" id="A0A1Y2GR57"/>
<feature type="compositionally biased region" description="Polar residues" evidence="1">
    <location>
        <begin position="1"/>
        <end position="11"/>
    </location>
</feature>
<evidence type="ECO:0000313" key="2">
    <source>
        <dbReference type="EMBL" id="ORZ16806.1"/>
    </source>
</evidence>
<dbReference type="RefSeq" id="XP_021881741.1">
    <property type="nucleotide sequence ID" value="XM_022030914.1"/>
</dbReference>
<gene>
    <name evidence="2" type="ORF">BCR41DRAFT_56704</name>
</gene>
<organism evidence="2 3">
    <name type="scientific">Lobosporangium transversale</name>
    <dbReference type="NCBI Taxonomy" id="64571"/>
    <lineage>
        <taxon>Eukaryota</taxon>
        <taxon>Fungi</taxon>
        <taxon>Fungi incertae sedis</taxon>
        <taxon>Mucoromycota</taxon>
        <taxon>Mortierellomycotina</taxon>
        <taxon>Mortierellomycetes</taxon>
        <taxon>Mortierellales</taxon>
        <taxon>Mortierellaceae</taxon>
        <taxon>Lobosporangium</taxon>
    </lineage>
</organism>
<comment type="caution">
    <text evidence="2">The sequence shown here is derived from an EMBL/GenBank/DDBJ whole genome shotgun (WGS) entry which is preliminary data.</text>
</comment>
<accession>A0A1Y2GR57</accession>
<feature type="compositionally biased region" description="Low complexity" evidence="1">
    <location>
        <begin position="12"/>
        <end position="28"/>
    </location>
</feature>
<feature type="region of interest" description="Disordered" evidence="1">
    <location>
        <begin position="1"/>
        <end position="51"/>
    </location>
</feature>
<evidence type="ECO:0000256" key="1">
    <source>
        <dbReference type="SAM" id="MobiDB-lite"/>
    </source>
</evidence>
<protein>
    <submittedName>
        <fullName evidence="2">Uncharacterized protein</fullName>
    </submittedName>
</protein>
<proteinExistence type="predicted"/>
<feature type="compositionally biased region" description="Polar residues" evidence="1">
    <location>
        <begin position="31"/>
        <end position="44"/>
    </location>
</feature>